<feature type="non-terminal residue" evidence="2">
    <location>
        <position position="262"/>
    </location>
</feature>
<organism evidence="2">
    <name type="scientific">marine metagenome</name>
    <dbReference type="NCBI Taxonomy" id="408172"/>
    <lineage>
        <taxon>unclassified sequences</taxon>
        <taxon>metagenomes</taxon>
        <taxon>ecological metagenomes</taxon>
    </lineage>
</organism>
<feature type="domain" description="Glucose/Sorbosone dehydrogenase" evidence="1">
    <location>
        <begin position="81"/>
        <end position="258"/>
    </location>
</feature>
<accession>A0A382YME3</accession>
<feature type="non-terminal residue" evidence="2">
    <location>
        <position position="1"/>
    </location>
</feature>
<evidence type="ECO:0000313" key="2">
    <source>
        <dbReference type="EMBL" id="SVD84374.1"/>
    </source>
</evidence>
<dbReference type="InterPro" id="IPR011041">
    <property type="entry name" value="Quinoprot_gluc/sorb_DH_b-prop"/>
</dbReference>
<reference evidence="2" key="1">
    <citation type="submission" date="2018-05" db="EMBL/GenBank/DDBJ databases">
        <authorList>
            <person name="Lanie J.A."/>
            <person name="Ng W.-L."/>
            <person name="Kazmierczak K.M."/>
            <person name="Andrzejewski T.M."/>
            <person name="Davidsen T.M."/>
            <person name="Wayne K.J."/>
            <person name="Tettelin H."/>
            <person name="Glass J.I."/>
            <person name="Rusch D."/>
            <person name="Podicherti R."/>
            <person name="Tsui H.-C.T."/>
            <person name="Winkler M.E."/>
        </authorList>
    </citation>
    <scope>NUCLEOTIDE SEQUENCE</scope>
</reference>
<dbReference type="AlphaFoldDB" id="A0A382YME3"/>
<dbReference type="Pfam" id="PF07995">
    <property type="entry name" value="GSDH"/>
    <property type="match status" value="1"/>
</dbReference>
<dbReference type="InterPro" id="IPR012938">
    <property type="entry name" value="Glc/Sorbosone_DH"/>
</dbReference>
<sequence length="262" mass="29901">HARSYICNRSLSLCRTCSKVHFNTIHKEKVKNKIILEQISKISVIFFACWTFMSSQTLEVKKIAQEFQRPVYLTAPKNQSDTLFVIEQKGTIQTLIRGHKSNLLLDVRDRVHQPRMPGDERGLLGMALHPNFHNNGKFYVNYVNRDGTTIISCFFIKHDQFSADPNLEEIILSINQPYSNHNGGQLAFGPNGYLYIGLGDGGHAGDPENNGQNLNTFLGSILRLDINEKKPYFIPSDNPHQGSDEKRPEIYCHGLRNPWRFS</sequence>
<protein>
    <recommendedName>
        <fullName evidence="1">Glucose/Sorbosone dehydrogenase domain-containing protein</fullName>
    </recommendedName>
</protein>
<proteinExistence type="predicted"/>
<dbReference type="InterPro" id="IPR011042">
    <property type="entry name" value="6-blade_b-propeller_TolB-like"/>
</dbReference>
<dbReference type="PANTHER" id="PTHR19328">
    <property type="entry name" value="HEDGEHOG-INTERACTING PROTEIN"/>
    <property type="match status" value="1"/>
</dbReference>
<dbReference type="EMBL" id="UINC01176982">
    <property type="protein sequence ID" value="SVD84374.1"/>
    <property type="molecule type" value="Genomic_DNA"/>
</dbReference>
<evidence type="ECO:0000259" key="1">
    <source>
        <dbReference type="Pfam" id="PF07995"/>
    </source>
</evidence>
<dbReference type="PANTHER" id="PTHR19328:SF75">
    <property type="entry name" value="ALDOSE SUGAR DEHYDROGENASE YLII"/>
    <property type="match status" value="1"/>
</dbReference>
<dbReference type="Gene3D" id="2.120.10.30">
    <property type="entry name" value="TolB, C-terminal domain"/>
    <property type="match status" value="1"/>
</dbReference>
<name>A0A382YME3_9ZZZZ</name>
<dbReference type="SUPFAM" id="SSF50952">
    <property type="entry name" value="Soluble quinoprotein glucose dehydrogenase"/>
    <property type="match status" value="1"/>
</dbReference>
<gene>
    <name evidence="2" type="ORF">METZ01_LOCUS437228</name>
</gene>